<keyword evidence="3" id="KW-1185">Reference proteome</keyword>
<proteinExistence type="predicted"/>
<reference evidence="2" key="1">
    <citation type="submission" date="2021-06" db="EMBL/GenBank/DDBJ databases">
        <authorList>
            <person name="Kallberg Y."/>
            <person name="Tangrot J."/>
            <person name="Rosling A."/>
        </authorList>
    </citation>
    <scope>NUCLEOTIDE SEQUENCE</scope>
    <source>
        <strain evidence="2">MA453B</strain>
    </source>
</reference>
<dbReference type="AlphaFoldDB" id="A0A9N9JII5"/>
<dbReference type="SUPFAM" id="SSF56112">
    <property type="entry name" value="Protein kinase-like (PK-like)"/>
    <property type="match status" value="1"/>
</dbReference>
<comment type="caution">
    <text evidence="2">The sequence shown here is derived from an EMBL/GenBank/DDBJ whole genome shotgun (WGS) entry which is preliminary data.</text>
</comment>
<accession>A0A9N9JII5</accession>
<gene>
    <name evidence="2" type="ORF">DERYTH_LOCUS19639</name>
</gene>
<dbReference type="Proteomes" id="UP000789405">
    <property type="component" value="Unassembled WGS sequence"/>
</dbReference>
<feature type="region of interest" description="Disordered" evidence="1">
    <location>
        <begin position="194"/>
        <end position="216"/>
    </location>
</feature>
<feature type="non-terminal residue" evidence="2">
    <location>
        <position position="245"/>
    </location>
</feature>
<dbReference type="Gene3D" id="3.30.200.20">
    <property type="entry name" value="Phosphorylase Kinase, domain 1"/>
    <property type="match status" value="1"/>
</dbReference>
<organism evidence="2 3">
    <name type="scientific">Dentiscutata erythropus</name>
    <dbReference type="NCBI Taxonomy" id="1348616"/>
    <lineage>
        <taxon>Eukaryota</taxon>
        <taxon>Fungi</taxon>
        <taxon>Fungi incertae sedis</taxon>
        <taxon>Mucoromycota</taxon>
        <taxon>Glomeromycotina</taxon>
        <taxon>Glomeromycetes</taxon>
        <taxon>Diversisporales</taxon>
        <taxon>Gigasporaceae</taxon>
        <taxon>Dentiscutata</taxon>
    </lineage>
</organism>
<dbReference type="OrthoDB" id="2415637at2759"/>
<evidence type="ECO:0000313" key="3">
    <source>
        <dbReference type="Proteomes" id="UP000789405"/>
    </source>
</evidence>
<evidence type="ECO:0000256" key="1">
    <source>
        <dbReference type="SAM" id="MobiDB-lite"/>
    </source>
</evidence>
<dbReference type="InterPro" id="IPR011009">
    <property type="entry name" value="Kinase-like_dom_sf"/>
</dbReference>
<name>A0A9N9JII5_9GLOM</name>
<dbReference type="EMBL" id="CAJVPY010021838">
    <property type="protein sequence ID" value="CAG8780942.1"/>
    <property type="molecule type" value="Genomic_DNA"/>
</dbReference>
<sequence>ALYGELCANLLFSCQICSKEKISPIWCQECSVKYLVNNFNNWTSGDQVIDNAIKDIQTKSKIPIDFVEWIPYEQLEKGGEIGSGGFGNIYNAFWKQGPISMHGGEFKRTRGIKVALKRLKSDSFLNDDIENYKNELCMHINCCTNLNIYTTGAEFKTGRSPILRCYGLTKDNEGYMLEFKTADKVQNIQKIQNNSPKFPDNISPEFPDNTNPEFSDKQNCIENNTNSKLTTDQFQDSTCMDLEVE</sequence>
<evidence type="ECO:0000313" key="2">
    <source>
        <dbReference type="EMBL" id="CAG8780942.1"/>
    </source>
</evidence>
<protein>
    <submittedName>
        <fullName evidence="2">653_t:CDS:1</fullName>
    </submittedName>
</protein>